<accession>A0A8E2J9B1</accession>
<evidence type="ECO:0000313" key="1">
    <source>
        <dbReference type="EMBL" id="OCK74088.1"/>
    </source>
</evidence>
<dbReference type="Proteomes" id="UP000250266">
    <property type="component" value="Unassembled WGS sequence"/>
</dbReference>
<organism evidence="1 2">
    <name type="scientific">Lepidopterella palustris CBS 459.81</name>
    <dbReference type="NCBI Taxonomy" id="1314670"/>
    <lineage>
        <taxon>Eukaryota</taxon>
        <taxon>Fungi</taxon>
        <taxon>Dikarya</taxon>
        <taxon>Ascomycota</taxon>
        <taxon>Pezizomycotina</taxon>
        <taxon>Dothideomycetes</taxon>
        <taxon>Pleosporomycetidae</taxon>
        <taxon>Mytilinidiales</taxon>
        <taxon>Argynnaceae</taxon>
        <taxon>Lepidopterella</taxon>
    </lineage>
</organism>
<sequence length="180" mass="20376">MSSLAVQVCINKETWSLDFSKDESLEFVLQLLRDQGIVVLKGVTEAAPKLPQAQDNKFINALVGSARDGDFYVSFTKEYDFAAYAALQYGRSPDWERLAKERDIVAIACYHLGGDPNQRWVVTYDSARRENPTDRMLYIEAFGGDIVICNGWLRRSSPSPTDKGGKVVVVHYMWKKFKPT</sequence>
<protein>
    <submittedName>
        <fullName evidence="1">Uncharacterized protein</fullName>
    </submittedName>
</protein>
<proteinExistence type="predicted"/>
<name>A0A8E2J9B1_9PEZI</name>
<evidence type="ECO:0000313" key="2">
    <source>
        <dbReference type="Proteomes" id="UP000250266"/>
    </source>
</evidence>
<reference evidence="1 2" key="1">
    <citation type="journal article" date="2016" name="Nat. Commun.">
        <title>Ectomycorrhizal ecology is imprinted in the genome of the dominant symbiotic fungus Cenococcum geophilum.</title>
        <authorList>
            <consortium name="DOE Joint Genome Institute"/>
            <person name="Peter M."/>
            <person name="Kohler A."/>
            <person name="Ohm R.A."/>
            <person name="Kuo A."/>
            <person name="Krutzmann J."/>
            <person name="Morin E."/>
            <person name="Arend M."/>
            <person name="Barry K.W."/>
            <person name="Binder M."/>
            <person name="Choi C."/>
            <person name="Clum A."/>
            <person name="Copeland A."/>
            <person name="Grisel N."/>
            <person name="Haridas S."/>
            <person name="Kipfer T."/>
            <person name="LaButti K."/>
            <person name="Lindquist E."/>
            <person name="Lipzen A."/>
            <person name="Maire R."/>
            <person name="Meier B."/>
            <person name="Mihaltcheva S."/>
            <person name="Molinier V."/>
            <person name="Murat C."/>
            <person name="Poggeler S."/>
            <person name="Quandt C.A."/>
            <person name="Sperisen C."/>
            <person name="Tritt A."/>
            <person name="Tisserant E."/>
            <person name="Crous P.W."/>
            <person name="Henrissat B."/>
            <person name="Nehls U."/>
            <person name="Egli S."/>
            <person name="Spatafora J.W."/>
            <person name="Grigoriev I.V."/>
            <person name="Martin F.M."/>
        </authorList>
    </citation>
    <scope>NUCLEOTIDE SEQUENCE [LARGE SCALE GENOMIC DNA]</scope>
    <source>
        <strain evidence="1 2">CBS 459.81</strain>
    </source>
</reference>
<dbReference type="OrthoDB" id="4206358at2759"/>
<dbReference type="EMBL" id="KV745563">
    <property type="protein sequence ID" value="OCK74088.1"/>
    <property type="molecule type" value="Genomic_DNA"/>
</dbReference>
<gene>
    <name evidence="1" type="ORF">K432DRAFT_430225</name>
</gene>
<keyword evidence="2" id="KW-1185">Reference proteome</keyword>
<dbReference type="AlphaFoldDB" id="A0A8E2J9B1"/>